<dbReference type="EMBL" id="SAUY01000001">
    <property type="protein sequence ID" value="RWR35048.1"/>
    <property type="molecule type" value="Genomic_DNA"/>
</dbReference>
<accession>A0A443KQF7</accession>
<sequence>MTKHAGSGPRWAGNNRTHMVRVPGPVRAASAEGAVSPCLLRANIIAVGLKSKADPGPRYDIDMYAEGHKVEGAPKLPLNLLDAIRAYDADAPLKAAMGEGFSAACIRLKMQEWNSFVNHFSNWERENTLDI</sequence>
<dbReference type="PANTHER" id="PTHR43785:SF12">
    <property type="entry name" value="TYPE-1 GLUTAMINE SYNTHETASE 2"/>
    <property type="match status" value="1"/>
</dbReference>
<evidence type="ECO:0000259" key="3">
    <source>
        <dbReference type="Pfam" id="PF00120"/>
    </source>
</evidence>
<dbReference type="Gene3D" id="3.30.590.10">
    <property type="entry name" value="Glutamine synthetase/guanido kinase, catalytic domain"/>
    <property type="match status" value="1"/>
</dbReference>
<dbReference type="SUPFAM" id="SSF55931">
    <property type="entry name" value="Glutamine synthetase/guanido kinase"/>
    <property type="match status" value="1"/>
</dbReference>
<dbReference type="Pfam" id="PF00120">
    <property type="entry name" value="Gln-synt_C"/>
    <property type="match status" value="1"/>
</dbReference>
<dbReference type="InterPro" id="IPR008146">
    <property type="entry name" value="Gln_synth_cat_dom"/>
</dbReference>
<gene>
    <name evidence="4" type="ORF">D2T29_00805</name>
</gene>
<dbReference type="AlphaFoldDB" id="A0A443KQF7"/>
<comment type="caution">
    <text evidence="4">The sequence shown here is derived from an EMBL/GenBank/DDBJ whole genome shotgun (WGS) entry which is preliminary data.</text>
</comment>
<organism evidence="4 5">
    <name type="scientific">Paenirhodobacter populi</name>
    <dbReference type="NCBI Taxonomy" id="2306993"/>
    <lineage>
        <taxon>Bacteria</taxon>
        <taxon>Pseudomonadati</taxon>
        <taxon>Pseudomonadota</taxon>
        <taxon>Alphaproteobacteria</taxon>
        <taxon>Rhodobacterales</taxon>
        <taxon>Rhodobacter group</taxon>
        <taxon>Paenirhodobacter</taxon>
    </lineage>
</organism>
<feature type="domain" description="GS catalytic" evidence="3">
    <location>
        <begin position="6"/>
        <end position="127"/>
    </location>
</feature>
<evidence type="ECO:0000256" key="2">
    <source>
        <dbReference type="RuleBase" id="RU000384"/>
    </source>
</evidence>
<keyword evidence="1" id="KW-0436">Ligase</keyword>
<reference evidence="4 5" key="2">
    <citation type="submission" date="2019-01" db="EMBL/GenBank/DDBJ databases">
        <authorList>
            <person name="Li Y."/>
        </authorList>
    </citation>
    <scope>NUCLEOTIDE SEQUENCE [LARGE SCALE GENOMIC DNA]</scope>
    <source>
        <strain evidence="4 5">07D10-4-3</strain>
    </source>
</reference>
<reference evidence="4 5" key="1">
    <citation type="submission" date="2019-01" db="EMBL/GenBank/DDBJ databases">
        <title>Sinorhodobacter populi sp. nov. isolated from the symptomatic bark tissue of Populus euramericana canker.</title>
        <authorList>
            <person name="Xu G."/>
        </authorList>
    </citation>
    <scope>NUCLEOTIDE SEQUENCE [LARGE SCALE GENOMIC DNA]</scope>
    <source>
        <strain evidence="4 5">07D10-4-3</strain>
    </source>
</reference>
<evidence type="ECO:0000256" key="1">
    <source>
        <dbReference type="ARBA" id="ARBA00022598"/>
    </source>
</evidence>
<dbReference type="Proteomes" id="UP000284451">
    <property type="component" value="Unassembled WGS sequence"/>
</dbReference>
<dbReference type="GO" id="GO:0004356">
    <property type="term" value="F:glutamine synthetase activity"/>
    <property type="evidence" value="ECO:0007669"/>
    <property type="project" value="InterPro"/>
</dbReference>
<dbReference type="InterPro" id="IPR014746">
    <property type="entry name" value="Gln_synth/guanido_kin_cat_dom"/>
</dbReference>
<evidence type="ECO:0000313" key="5">
    <source>
        <dbReference type="Proteomes" id="UP000284451"/>
    </source>
</evidence>
<protein>
    <recommendedName>
        <fullName evidence="3">GS catalytic domain-containing protein</fullName>
    </recommendedName>
</protein>
<evidence type="ECO:0000313" key="4">
    <source>
        <dbReference type="EMBL" id="RWR35048.1"/>
    </source>
</evidence>
<proteinExistence type="inferred from homology"/>
<dbReference type="PANTHER" id="PTHR43785">
    <property type="entry name" value="GAMMA-GLUTAMYLPUTRESCINE SYNTHETASE"/>
    <property type="match status" value="1"/>
</dbReference>
<name>A0A443KQF7_9RHOB</name>
<comment type="similarity">
    <text evidence="2">Belongs to the glutamine synthetase family.</text>
</comment>